<sequence length="103" mass="11414">MSKAEDDEPIVVVGRPARLGLGAKILRQSKIGPLKDPLERKLYAKLDTRTKIAEDSPLAANKKDGNGNDSDDSEDLESRTKVFDKKRAANQVKPSVQTKKRKK</sequence>
<proteinExistence type="predicted"/>
<keyword evidence="3" id="KW-1185">Reference proteome</keyword>
<name>A0AA88D7V9_FICCA</name>
<feature type="compositionally biased region" description="Basic and acidic residues" evidence="1">
    <location>
        <begin position="76"/>
        <end position="87"/>
    </location>
</feature>
<comment type="caution">
    <text evidence="2">The sequence shown here is derived from an EMBL/GenBank/DDBJ whole genome shotgun (WGS) entry which is preliminary data.</text>
</comment>
<organism evidence="2 3">
    <name type="scientific">Ficus carica</name>
    <name type="common">Common fig</name>
    <dbReference type="NCBI Taxonomy" id="3494"/>
    <lineage>
        <taxon>Eukaryota</taxon>
        <taxon>Viridiplantae</taxon>
        <taxon>Streptophyta</taxon>
        <taxon>Embryophyta</taxon>
        <taxon>Tracheophyta</taxon>
        <taxon>Spermatophyta</taxon>
        <taxon>Magnoliopsida</taxon>
        <taxon>eudicotyledons</taxon>
        <taxon>Gunneridae</taxon>
        <taxon>Pentapetalae</taxon>
        <taxon>rosids</taxon>
        <taxon>fabids</taxon>
        <taxon>Rosales</taxon>
        <taxon>Moraceae</taxon>
        <taxon>Ficeae</taxon>
        <taxon>Ficus</taxon>
    </lineage>
</organism>
<gene>
    <name evidence="2" type="ORF">TIFTF001_014106</name>
</gene>
<protein>
    <submittedName>
        <fullName evidence="2">Uncharacterized protein</fullName>
    </submittedName>
</protein>
<dbReference type="PANTHER" id="PTHR35741">
    <property type="entry name" value="FACTOR CWC22-LIKE PROTEIN, PUTATIVE (DUF3245)-RELATED"/>
    <property type="match status" value="1"/>
</dbReference>
<dbReference type="PANTHER" id="PTHR35741:SF1">
    <property type="entry name" value="FACTOR CWC22-LIKE PROTEIN, PUTATIVE (DUF3245)-RELATED"/>
    <property type="match status" value="1"/>
</dbReference>
<dbReference type="EMBL" id="BTGU01000019">
    <property type="protein sequence ID" value="GMN44922.1"/>
    <property type="molecule type" value="Genomic_DNA"/>
</dbReference>
<evidence type="ECO:0000313" key="2">
    <source>
        <dbReference type="EMBL" id="GMN44922.1"/>
    </source>
</evidence>
<dbReference type="AlphaFoldDB" id="A0AA88D7V9"/>
<feature type="region of interest" description="Disordered" evidence="1">
    <location>
        <begin position="49"/>
        <end position="103"/>
    </location>
</feature>
<reference evidence="2" key="1">
    <citation type="submission" date="2023-07" db="EMBL/GenBank/DDBJ databases">
        <title>draft genome sequence of fig (Ficus carica).</title>
        <authorList>
            <person name="Takahashi T."/>
            <person name="Nishimura K."/>
        </authorList>
    </citation>
    <scope>NUCLEOTIDE SEQUENCE</scope>
</reference>
<evidence type="ECO:0000313" key="3">
    <source>
        <dbReference type="Proteomes" id="UP001187192"/>
    </source>
</evidence>
<evidence type="ECO:0000256" key="1">
    <source>
        <dbReference type="SAM" id="MobiDB-lite"/>
    </source>
</evidence>
<dbReference type="Proteomes" id="UP001187192">
    <property type="component" value="Unassembled WGS sequence"/>
</dbReference>
<accession>A0AA88D7V9</accession>